<dbReference type="GO" id="GO:0005634">
    <property type="term" value="C:nucleus"/>
    <property type="evidence" value="ECO:0007669"/>
    <property type="project" value="UniProtKB-SubCell"/>
</dbReference>
<dbReference type="GeneTree" id="ENSGT00940000165390"/>
<evidence type="ECO:0000313" key="8">
    <source>
        <dbReference type="Proteomes" id="UP000265160"/>
    </source>
</evidence>
<dbReference type="SUPFAM" id="SSF52949">
    <property type="entry name" value="Macro domain-like"/>
    <property type="match status" value="1"/>
</dbReference>
<dbReference type="InterPro" id="IPR002589">
    <property type="entry name" value="Macro_dom"/>
</dbReference>
<keyword evidence="3" id="KW-0808">Transferase</keyword>
<dbReference type="InterPro" id="IPR057043">
    <property type="entry name" value="PARP14_KH_2"/>
</dbReference>
<evidence type="ECO:0000259" key="6">
    <source>
        <dbReference type="PROSITE" id="PS51154"/>
    </source>
</evidence>
<sequence length="281" mass="30285">MSQYTAFICHVNALGWRAAEKDVRSVVKEDAILVLDTSKGFLTVVGRADDIKRIRAPVEKILLKNYEEETKLCYCKVQTNSGVLISVSKVDICSFGVDAVVNAANEDLDHIGGLALALLKAAGPQLQRESSDYVAKNGRLRPGDAIITDAYNLPCKHVVHAVGPRYSDFDRKTSVSHLKTAVRESLTQAEMVNCSSIALPAISSGIFGFPVDLCAETIAQAVREYCDSPQGLRSLTEIHLVDNNDTTVRVMATAVSKEFSDLGPTMTIPQQAGGKRTGASG</sequence>
<evidence type="ECO:0000256" key="1">
    <source>
        <dbReference type="ARBA" id="ARBA00004123"/>
    </source>
</evidence>
<dbReference type="GO" id="GO:0005737">
    <property type="term" value="C:cytoplasm"/>
    <property type="evidence" value="ECO:0007669"/>
    <property type="project" value="TreeGrafter"/>
</dbReference>
<dbReference type="InterPro" id="IPR043472">
    <property type="entry name" value="Macro_dom-like"/>
</dbReference>
<organism evidence="7 8">
    <name type="scientific">Maylandia zebra</name>
    <name type="common">zebra mbuna</name>
    <dbReference type="NCBI Taxonomy" id="106582"/>
    <lineage>
        <taxon>Eukaryota</taxon>
        <taxon>Metazoa</taxon>
        <taxon>Chordata</taxon>
        <taxon>Craniata</taxon>
        <taxon>Vertebrata</taxon>
        <taxon>Euteleostomi</taxon>
        <taxon>Actinopterygii</taxon>
        <taxon>Neopterygii</taxon>
        <taxon>Teleostei</taxon>
        <taxon>Neoteleostei</taxon>
        <taxon>Acanthomorphata</taxon>
        <taxon>Ovalentaria</taxon>
        <taxon>Cichlomorphae</taxon>
        <taxon>Cichliformes</taxon>
        <taxon>Cichlidae</taxon>
        <taxon>African cichlids</taxon>
        <taxon>Pseudocrenilabrinae</taxon>
        <taxon>Haplochromini</taxon>
        <taxon>Maylandia</taxon>
        <taxon>Maylandia zebra complex</taxon>
    </lineage>
</organism>
<feature type="domain" description="Macro" evidence="6">
    <location>
        <begin position="72"/>
        <end position="259"/>
    </location>
</feature>
<dbReference type="GO" id="GO:0010629">
    <property type="term" value="P:negative regulation of gene expression"/>
    <property type="evidence" value="ECO:0007669"/>
    <property type="project" value="TreeGrafter"/>
</dbReference>
<dbReference type="GO" id="GO:0060335">
    <property type="term" value="P:positive regulation of type II interferon-mediated signaling pathway"/>
    <property type="evidence" value="ECO:0007669"/>
    <property type="project" value="TreeGrafter"/>
</dbReference>
<keyword evidence="5" id="KW-0539">Nucleus</keyword>
<keyword evidence="4" id="KW-0520">NAD</keyword>
<dbReference type="STRING" id="106582.ENSMZEP00005037372"/>
<dbReference type="GO" id="GO:0070212">
    <property type="term" value="P:protein poly-ADP-ribosylation"/>
    <property type="evidence" value="ECO:0007669"/>
    <property type="project" value="TreeGrafter"/>
</dbReference>
<dbReference type="AlphaFoldDB" id="A0A3P9DSZ7"/>
<dbReference type="Gene3D" id="3.40.220.10">
    <property type="entry name" value="Leucine Aminopeptidase, subunit E, domain 1"/>
    <property type="match status" value="1"/>
</dbReference>
<dbReference type="GO" id="GO:1990404">
    <property type="term" value="F:NAD+-protein mono-ADP-ribosyltransferase activity"/>
    <property type="evidence" value="ECO:0007669"/>
    <property type="project" value="TreeGrafter"/>
</dbReference>
<dbReference type="InterPro" id="IPR052056">
    <property type="entry name" value="Mono-ARTD/PARP"/>
</dbReference>
<evidence type="ECO:0000256" key="3">
    <source>
        <dbReference type="ARBA" id="ARBA00022679"/>
    </source>
</evidence>
<proteinExistence type="predicted"/>
<dbReference type="SMART" id="SM00506">
    <property type="entry name" value="A1pp"/>
    <property type="match status" value="1"/>
</dbReference>
<dbReference type="PANTHER" id="PTHR14453">
    <property type="entry name" value="PARP/ZINC FINGER CCCH TYPE DOMAIN CONTAINING PROTEIN"/>
    <property type="match status" value="1"/>
</dbReference>
<dbReference type="Pfam" id="PF01661">
    <property type="entry name" value="Macro"/>
    <property type="match status" value="1"/>
</dbReference>
<evidence type="ECO:0000256" key="4">
    <source>
        <dbReference type="ARBA" id="ARBA00023027"/>
    </source>
</evidence>
<dbReference type="Ensembl" id="ENSMZET00005038678.1">
    <property type="protein sequence ID" value="ENSMZEP00005037372.1"/>
    <property type="gene ID" value="ENSMZEG00005027859.1"/>
</dbReference>
<name>A0A3P9DSZ7_9CICH</name>
<accession>A0A3P9DSZ7</accession>
<evidence type="ECO:0000256" key="5">
    <source>
        <dbReference type="ARBA" id="ARBA00023242"/>
    </source>
</evidence>
<dbReference type="GO" id="GO:0003950">
    <property type="term" value="F:NAD+ poly-ADP-ribosyltransferase activity"/>
    <property type="evidence" value="ECO:0007669"/>
    <property type="project" value="TreeGrafter"/>
</dbReference>
<dbReference type="GO" id="GO:0003714">
    <property type="term" value="F:transcription corepressor activity"/>
    <property type="evidence" value="ECO:0007669"/>
    <property type="project" value="TreeGrafter"/>
</dbReference>
<evidence type="ECO:0000313" key="7">
    <source>
        <dbReference type="Ensembl" id="ENSMZEP00005037372.1"/>
    </source>
</evidence>
<dbReference type="Proteomes" id="UP000265160">
    <property type="component" value="Unplaced"/>
</dbReference>
<keyword evidence="2" id="KW-0328">Glycosyltransferase</keyword>
<comment type="subcellular location">
    <subcellularLocation>
        <location evidence="1">Nucleus</location>
    </subcellularLocation>
</comment>
<keyword evidence="8" id="KW-1185">Reference proteome</keyword>
<protein>
    <recommendedName>
        <fullName evidence="6">Macro domain-containing protein</fullName>
    </recommendedName>
</protein>
<dbReference type="PANTHER" id="PTHR14453:SF70">
    <property type="entry name" value="PROTEIN MONO-ADP-RIBOSYLTRANSFERASE PARP9"/>
    <property type="match status" value="1"/>
</dbReference>
<dbReference type="GO" id="GO:0044389">
    <property type="term" value="F:ubiquitin-like protein ligase binding"/>
    <property type="evidence" value="ECO:0007669"/>
    <property type="project" value="TreeGrafter"/>
</dbReference>
<dbReference type="CDD" id="cd02907">
    <property type="entry name" value="Macro_Af1521_BAL-like"/>
    <property type="match status" value="1"/>
</dbReference>
<dbReference type="PROSITE" id="PS51154">
    <property type="entry name" value="MACRO"/>
    <property type="match status" value="1"/>
</dbReference>
<evidence type="ECO:0000256" key="2">
    <source>
        <dbReference type="ARBA" id="ARBA00022676"/>
    </source>
</evidence>
<reference evidence="7" key="2">
    <citation type="submission" date="2025-09" db="UniProtKB">
        <authorList>
            <consortium name="Ensembl"/>
        </authorList>
    </citation>
    <scope>IDENTIFICATION</scope>
</reference>
<dbReference type="Pfam" id="PF23248">
    <property type="entry name" value="KH_PARP14_2"/>
    <property type="match status" value="1"/>
</dbReference>
<reference evidence="7" key="1">
    <citation type="submission" date="2025-08" db="UniProtKB">
        <authorList>
            <consortium name="Ensembl"/>
        </authorList>
    </citation>
    <scope>IDENTIFICATION</scope>
</reference>